<gene>
    <name evidence="1" type="ORF">B296_00005106</name>
</gene>
<organism evidence="1 2">
    <name type="scientific">Ensete ventricosum</name>
    <name type="common">Abyssinian banana</name>
    <name type="synonym">Musa ensete</name>
    <dbReference type="NCBI Taxonomy" id="4639"/>
    <lineage>
        <taxon>Eukaryota</taxon>
        <taxon>Viridiplantae</taxon>
        <taxon>Streptophyta</taxon>
        <taxon>Embryophyta</taxon>
        <taxon>Tracheophyta</taxon>
        <taxon>Spermatophyta</taxon>
        <taxon>Magnoliopsida</taxon>
        <taxon>Liliopsida</taxon>
        <taxon>Zingiberales</taxon>
        <taxon>Musaceae</taxon>
        <taxon>Ensete</taxon>
    </lineage>
</organism>
<dbReference type="AlphaFoldDB" id="A0A426YY80"/>
<sequence>MYAIFGCMLCLNLAIRKYDYSSLSRVPRVSATRVSVAFHSWAATGPIPCQQ</sequence>
<accession>A0A426YY80</accession>
<proteinExistence type="predicted"/>
<name>A0A426YY80_ENSVE</name>
<dbReference type="Proteomes" id="UP000287651">
    <property type="component" value="Unassembled WGS sequence"/>
</dbReference>
<evidence type="ECO:0000313" key="1">
    <source>
        <dbReference type="EMBL" id="RRT56673.1"/>
    </source>
</evidence>
<dbReference type="EMBL" id="AMZH03009521">
    <property type="protein sequence ID" value="RRT56673.1"/>
    <property type="molecule type" value="Genomic_DNA"/>
</dbReference>
<comment type="caution">
    <text evidence="1">The sequence shown here is derived from an EMBL/GenBank/DDBJ whole genome shotgun (WGS) entry which is preliminary data.</text>
</comment>
<protein>
    <submittedName>
        <fullName evidence="1">Uncharacterized protein</fullName>
    </submittedName>
</protein>
<reference evidence="1 2" key="1">
    <citation type="journal article" date="2014" name="Agronomy (Basel)">
        <title>A Draft Genome Sequence for Ensete ventricosum, the Drought-Tolerant Tree Against Hunger.</title>
        <authorList>
            <person name="Harrison J."/>
            <person name="Moore K.A."/>
            <person name="Paszkiewicz K."/>
            <person name="Jones T."/>
            <person name="Grant M."/>
            <person name="Ambacheew D."/>
            <person name="Muzemil S."/>
            <person name="Studholme D.J."/>
        </authorList>
    </citation>
    <scope>NUCLEOTIDE SEQUENCE [LARGE SCALE GENOMIC DNA]</scope>
</reference>
<evidence type="ECO:0000313" key="2">
    <source>
        <dbReference type="Proteomes" id="UP000287651"/>
    </source>
</evidence>